<accession>A0A0V0TEQ8</accession>
<name>A0A0V0TEQ8_9BILA</name>
<dbReference type="AlphaFoldDB" id="A0A0V0TEQ8"/>
<comment type="caution">
    <text evidence="1">The sequence shown here is derived from an EMBL/GenBank/DDBJ whole genome shotgun (WGS) entry which is preliminary data.</text>
</comment>
<organism evidence="1 2">
    <name type="scientific">Trichinella murrelli</name>
    <dbReference type="NCBI Taxonomy" id="144512"/>
    <lineage>
        <taxon>Eukaryota</taxon>
        <taxon>Metazoa</taxon>
        <taxon>Ecdysozoa</taxon>
        <taxon>Nematoda</taxon>
        <taxon>Enoplea</taxon>
        <taxon>Dorylaimia</taxon>
        <taxon>Trichinellida</taxon>
        <taxon>Trichinellidae</taxon>
        <taxon>Trichinella</taxon>
    </lineage>
</organism>
<gene>
    <name evidence="1" type="ORF">T05_7215</name>
</gene>
<sequence length="66" mass="7302">MPGRIGINGTYWFVLHSCVRMLNSSFDQKATVCRQPGQAGLAPEPNHFETTNPDYITSTADVITMD</sequence>
<reference evidence="1 2" key="1">
    <citation type="submission" date="2015-01" db="EMBL/GenBank/DDBJ databases">
        <title>Evolution of Trichinella species and genotypes.</title>
        <authorList>
            <person name="Korhonen P.K."/>
            <person name="Edoardo P."/>
            <person name="Giuseppe L.R."/>
            <person name="Gasser R.B."/>
        </authorList>
    </citation>
    <scope>NUCLEOTIDE SEQUENCE [LARGE SCALE GENOMIC DNA]</scope>
    <source>
        <strain evidence="1">ISS417</strain>
    </source>
</reference>
<evidence type="ECO:0000313" key="2">
    <source>
        <dbReference type="Proteomes" id="UP000055048"/>
    </source>
</evidence>
<dbReference type="EMBL" id="JYDJ01000311">
    <property type="protein sequence ID" value="KRX37413.1"/>
    <property type="molecule type" value="Genomic_DNA"/>
</dbReference>
<evidence type="ECO:0000313" key="1">
    <source>
        <dbReference type="EMBL" id="KRX37413.1"/>
    </source>
</evidence>
<protein>
    <submittedName>
        <fullName evidence="1">Uncharacterized protein</fullName>
    </submittedName>
</protein>
<keyword evidence="2" id="KW-1185">Reference proteome</keyword>
<proteinExistence type="predicted"/>
<dbReference type="Proteomes" id="UP000055048">
    <property type="component" value="Unassembled WGS sequence"/>
</dbReference>